<evidence type="ECO:0000256" key="3">
    <source>
        <dbReference type="SAM" id="Phobius"/>
    </source>
</evidence>
<gene>
    <name evidence="5" type="ORF">SAMN05421580_11313</name>
</gene>
<dbReference type="PANTHER" id="PTHR30576:SF0">
    <property type="entry name" value="UNDECAPRENYL-PHOSPHATE N-ACETYLGALACTOSAMINYL 1-PHOSPHATE TRANSFERASE-RELATED"/>
    <property type="match status" value="1"/>
</dbReference>
<evidence type="ECO:0000259" key="4">
    <source>
        <dbReference type="Pfam" id="PF02397"/>
    </source>
</evidence>
<evidence type="ECO:0000256" key="1">
    <source>
        <dbReference type="ARBA" id="ARBA00006464"/>
    </source>
</evidence>
<keyword evidence="2" id="KW-0270">Exopolysaccharide synthesis</keyword>
<dbReference type="AlphaFoldDB" id="A0A1N7Q501"/>
<dbReference type="GO" id="GO:0000271">
    <property type="term" value="P:polysaccharide biosynthetic process"/>
    <property type="evidence" value="ECO:0007669"/>
    <property type="project" value="UniProtKB-KW"/>
</dbReference>
<sequence>MTLRKRLFDIAFALLLLPLLGSFCLVIAVILLLTQGRPIFYAAERMRGAQTPFRLWKFRTMTVVAEDAGVSGGNKACRITPAGRVLRRFRLDELPQIWNILKGDISFVGPRPPLREYVERFPDIYADVLRNRPGVTGLASIHYHRHEEWLLSRCESAEDTDRVYCSRCIPAKARLDGIYARHASVAFDLMLIGRTIRHVFR</sequence>
<feature type="domain" description="Bacterial sugar transferase" evidence="4">
    <location>
        <begin position="5"/>
        <end position="200"/>
    </location>
</feature>
<reference evidence="6" key="1">
    <citation type="submission" date="2017-01" db="EMBL/GenBank/DDBJ databases">
        <authorList>
            <person name="Varghese N."/>
            <person name="Submissions S."/>
        </authorList>
    </citation>
    <scope>NUCLEOTIDE SEQUENCE [LARGE SCALE GENOMIC DNA]</scope>
    <source>
        <strain evidence="6">DSM 19945</strain>
    </source>
</reference>
<keyword evidence="6" id="KW-1185">Reference proteome</keyword>
<dbReference type="STRING" id="453582.SAMN05421580_11313"/>
<dbReference type="InterPro" id="IPR003362">
    <property type="entry name" value="Bact_transf"/>
</dbReference>
<name>A0A1N7Q501_9RHOB</name>
<proteinExistence type="inferred from homology"/>
<dbReference type="OrthoDB" id="9808602at2"/>
<dbReference type="GO" id="GO:0016780">
    <property type="term" value="F:phosphotransferase activity, for other substituted phosphate groups"/>
    <property type="evidence" value="ECO:0007669"/>
    <property type="project" value="TreeGrafter"/>
</dbReference>
<comment type="similarity">
    <text evidence="1">Belongs to the bacterial sugar transferase family.</text>
</comment>
<protein>
    <submittedName>
        <fullName evidence="5">Sugar transferase involved in LPS biosynthesis (Colanic, teichoic acid)</fullName>
    </submittedName>
</protein>
<keyword evidence="3" id="KW-1133">Transmembrane helix</keyword>
<organism evidence="5 6">
    <name type="scientific">Rhodobacter aestuarii</name>
    <dbReference type="NCBI Taxonomy" id="453582"/>
    <lineage>
        <taxon>Bacteria</taxon>
        <taxon>Pseudomonadati</taxon>
        <taxon>Pseudomonadota</taxon>
        <taxon>Alphaproteobacteria</taxon>
        <taxon>Rhodobacterales</taxon>
        <taxon>Rhodobacter group</taxon>
        <taxon>Rhodobacter</taxon>
    </lineage>
</organism>
<dbReference type="Proteomes" id="UP000186221">
    <property type="component" value="Unassembled WGS sequence"/>
</dbReference>
<keyword evidence="3" id="KW-0812">Transmembrane</keyword>
<dbReference type="Pfam" id="PF02397">
    <property type="entry name" value="Bac_transf"/>
    <property type="match status" value="1"/>
</dbReference>
<keyword evidence="5" id="KW-0808">Transferase</keyword>
<feature type="transmembrane region" description="Helical" evidence="3">
    <location>
        <begin position="12"/>
        <end position="33"/>
    </location>
</feature>
<dbReference type="EMBL" id="FTOG01000013">
    <property type="protein sequence ID" value="SIT17886.1"/>
    <property type="molecule type" value="Genomic_DNA"/>
</dbReference>
<dbReference type="PANTHER" id="PTHR30576">
    <property type="entry name" value="COLANIC BIOSYNTHESIS UDP-GLUCOSE LIPID CARRIER TRANSFERASE"/>
    <property type="match status" value="1"/>
</dbReference>
<evidence type="ECO:0000313" key="5">
    <source>
        <dbReference type="EMBL" id="SIT17886.1"/>
    </source>
</evidence>
<accession>A0A1N7Q501</accession>
<evidence type="ECO:0000256" key="2">
    <source>
        <dbReference type="ARBA" id="ARBA00023169"/>
    </source>
</evidence>
<keyword evidence="3" id="KW-0472">Membrane</keyword>
<evidence type="ECO:0000313" key="6">
    <source>
        <dbReference type="Proteomes" id="UP000186221"/>
    </source>
</evidence>
<dbReference type="RefSeq" id="WP_076486158.1">
    <property type="nucleotide sequence ID" value="NZ_FTOG01000013.1"/>
</dbReference>